<keyword evidence="2" id="KW-0472">Membrane</keyword>
<dbReference type="InterPro" id="IPR001451">
    <property type="entry name" value="Hexapep"/>
</dbReference>
<dbReference type="InterPro" id="IPR011004">
    <property type="entry name" value="Trimer_LpxA-like_sf"/>
</dbReference>
<evidence type="ECO:0000256" key="1">
    <source>
        <dbReference type="ARBA" id="ARBA00022679"/>
    </source>
</evidence>
<name>A0A645E448_9ZZZZ</name>
<organism evidence="3">
    <name type="scientific">bioreactor metagenome</name>
    <dbReference type="NCBI Taxonomy" id="1076179"/>
    <lineage>
        <taxon>unclassified sequences</taxon>
        <taxon>metagenomes</taxon>
        <taxon>ecological metagenomes</taxon>
    </lineage>
</organism>
<sequence>MNNVRGRENFYKFKKWIILLSRFYSIFPLYFRKKLFEFHRMTKGLKGIVLRYALLKSIALQCGDNVSIYPSVYLLSPEKIIIGDNVSIHPMCYLDATGGIVIGNDVSIAHGASIMSTTHRYENINIPIKDQGIVLSKTIIKNNVWIGAKTTILSGILIESGSIIAANAVVTKGVLRNTIVAGIPAKKIKGR</sequence>
<dbReference type="InterPro" id="IPR018357">
    <property type="entry name" value="Hexapep_transf_CS"/>
</dbReference>
<keyword evidence="2" id="KW-1133">Transmembrane helix</keyword>
<proteinExistence type="predicted"/>
<keyword evidence="2" id="KW-0812">Transmembrane</keyword>
<dbReference type="AlphaFoldDB" id="A0A645E448"/>
<evidence type="ECO:0000256" key="2">
    <source>
        <dbReference type="SAM" id="Phobius"/>
    </source>
</evidence>
<reference evidence="3" key="1">
    <citation type="submission" date="2019-08" db="EMBL/GenBank/DDBJ databases">
        <authorList>
            <person name="Kucharzyk K."/>
            <person name="Murdoch R.W."/>
            <person name="Higgins S."/>
            <person name="Loffler F."/>
        </authorList>
    </citation>
    <scope>NUCLEOTIDE SEQUENCE</scope>
</reference>
<comment type="caution">
    <text evidence="3">The sequence shown here is derived from an EMBL/GenBank/DDBJ whole genome shotgun (WGS) entry which is preliminary data.</text>
</comment>
<dbReference type="EC" id="2.3.1.-" evidence="3"/>
<dbReference type="GO" id="GO:0016746">
    <property type="term" value="F:acyltransferase activity"/>
    <property type="evidence" value="ECO:0007669"/>
    <property type="project" value="UniProtKB-KW"/>
</dbReference>
<dbReference type="PANTHER" id="PTHR23416">
    <property type="entry name" value="SIALIC ACID SYNTHASE-RELATED"/>
    <property type="match status" value="1"/>
</dbReference>
<dbReference type="PROSITE" id="PS00101">
    <property type="entry name" value="HEXAPEP_TRANSFERASES"/>
    <property type="match status" value="1"/>
</dbReference>
<dbReference type="Pfam" id="PF00132">
    <property type="entry name" value="Hexapep"/>
    <property type="match status" value="1"/>
</dbReference>
<keyword evidence="1 3" id="KW-0808">Transferase</keyword>
<gene>
    <name evidence="3" type="ORF">SDC9_143661</name>
</gene>
<feature type="transmembrane region" description="Helical" evidence="2">
    <location>
        <begin position="13"/>
        <end position="31"/>
    </location>
</feature>
<dbReference type="InterPro" id="IPR051159">
    <property type="entry name" value="Hexapeptide_acetyltransf"/>
</dbReference>
<dbReference type="EMBL" id="VSSQ01042873">
    <property type="protein sequence ID" value="MPM96497.1"/>
    <property type="molecule type" value="Genomic_DNA"/>
</dbReference>
<dbReference type="CDD" id="cd04647">
    <property type="entry name" value="LbH_MAT_like"/>
    <property type="match status" value="1"/>
</dbReference>
<dbReference type="SUPFAM" id="SSF51161">
    <property type="entry name" value="Trimeric LpxA-like enzymes"/>
    <property type="match status" value="1"/>
</dbReference>
<dbReference type="Gene3D" id="2.160.10.10">
    <property type="entry name" value="Hexapeptide repeat proteins"/>
    <property type="match status" value="1"/>
</dbReference>
<protein>
    <submittedName>
        <fullName evidence="3">Putative acetyltransferase</fullName>
        <ecNumber evidence="3">2.3.1.-</ecNumber>
    </submittedName>
</protein>
<evidence type="ECO:0000313" key="3">
    <source>
        <dbReference type="EMBL" id="MPM96497.1"/>
    </source>
</evidence>
<accession>A0A645E448</accession>
<keyword evidence="3" id="KW-0012">Acyltransferase</keyword>